<feature type="domain" description="Response regulatory" evidence="2">
    <location>
        <begin position="12"/>
        <end position="137"/>
    </location>
</feature>
<proteinExistence type="predicted"/>
<dbReference type="CDD" id="cd17557">
    <property type="entry name" value="REC_Rcp-like"/>
    <property type="match status" value="1"/>
</dbReference>
<dbReference type="InterPro" id="IPR011006">
    <property type="entry name" value="CheY-like_superfamily"/>
</dbReference>
<gene>
    <name evidence="3" type="ORF">HY912_09935</name>
</gene>
<name>A0A9D6V367_9BACT</name>
<comment type="caution">
    <text evidence="3">The sequence shown here is derived from an EMBL/GenBank/DDBJ whole genome shotgun (WGS) entry which is preliminary data.</text>
</comment>
<accession>A0A9D6V367</accession>
<protein>
    <submittedName>
        <fullName evidence="3">Response regulator</fullName>
    </submittedName>
</protein>
<dbReference type="PANTHER" id="PTHR44520:SF2">
    <property type="entry name" value="RESPONSE REGULATOR RCP1"/>
    <property type="match status" value="1"/>
</dbReference>
<evidence type="ECO:0000313" key="4">
    <source>
        <dbReference type="Proteomes" id="UP000807825"/>
    </source>
</evidence>
<dbReference type="SMART" id="SM00448">
    <property type="entry name" value="REC"/>
    <property type="match status" value="1"/>
</dbReference>
<evidence type="ECO:0000259" key="2">
    <source>
        <dbReference type="PROSITE" id="PS50110"/>
    </source>
</evidence>
<evidence type="ECO:0000256" key="1">
    <source>
        <dbReference type="PROSITE-ProRule" id="PRU00169"/>
    </source>
</evidence>
<dbReference type="EMBL" id="JACRDE010000266">
    <property type="protein sequence ID" value="MBI5249805.1"/>
    <property type="molecule type" value="Genomic_DNA"/>
</dbReference>
<evidence type="ECO:0000313" key="3">
    <source>
        <dbReference type="EMBL" id="MBI5249805.1"/>
    </source>
</evidence>
<dbReference type="InterPro" id="IPR052893">
    <property type="entry name" value="TCS_response_regulator"/>
</dbReference>
<dbReference type="GO" id="GO:0000160">
    <property type="term" value="P:phosphorelay signal transduction system"/>
    <property type="evidence" value="ECO:0007669"/>
    <property type="project" value="InterPro"/>
</dbReference>
<reference evidence="3" key="1">
    <citation type="submission" date="2020-07" db="EMBL/GenBank/DDBJ databases">
        <title>Huge and variable diversity of episymbiotic CPR bacteria and DPANN archaea in groundwater ecosystems.</title>
        <authorList>
            <person name="He C.Y."/>
            <person name="Keren R."/>
            <person name="Whittaker M."/>
            <person name="Farag I.F."/>
            <person name="Doudna J."/>
            <person name="Cate J.H.D."/>
            <person name="Banfield J.F."/>
        </authorList>
    </citation>
    <scope>NUCLEOTIDE SEQUENCE</scope>
    <source>
        <strain evidence="3">NC_groundwater_1664_Pr3_B-0.1um_52_9</strain>
    </source>
</reference>
<dbReference type="InterPro" id="IPR001789">
    <property type="entry name" value="Sig_transdc_resp-reg_receiver"/>
</dbReference>
<dbReference type="SUPFAM" id="SSF52172">
    <property type="entry name" value="CheY-like"/>
    <property type="match status" value="1"/>
</dbReference>
<sequence length="149" mass="16756">MMVSAILLNPVEILLVEDNPVDVLLTKEALNDGKICNRLHVVEDGEEAMDFLYRRGKNASCPTPDLILLDLNLPRKDGREVLAEIKQDPSLKHIPVIVLTTSEDQKDILSSYELHANCFITKPVDLGQFTEAVKCIGDFWFTLVKLPQK</sequence>
<dbReference type="AlphaFoldDB" id="A0A9D6V367"/>
<dbReference type="Pfam" id="PF00072">
    <property type="entry name" value="Response_reg"/>
    <property type="match status" value="1"/>
</dbReference>
<dbReference type="PANTHER" id="PTHR44520">
    <property type="entry name" value="RESPONSE REGULATOR RCP1-RELATED"/>
    <property type="match status" value="1"/>
</dbReference>
<organism evidence="3 4">
    <name type="scientific">Desulfomonile tiedjei</name>
    <dbReference type="NCBI Taxonomy" id="2358"/>
    <lineage>
        <taxon>Bacteria</taxon>
        <taxon>Pseudomonadati</taxon>
        <taxon>Thermodesulfobacteriota</taxon>
        <taxon>Desulfomonilia</taxon>
        <taxon>Desulfomonilales</taxon>
        <taxon>Desulfomonilaceae</taxon>
        <taxon>Desulfomonile</taxon>
    </lineage>
</organism>
<dbReference type="PROSITE" id="PS50110">
    <property type="entry name" value="RESPONSE_REGULATORY"/>
    <property type="match status" value="1"/>
</dbReference>
<feature type="modified residue" description="4-aspartylphosphate" evidence="1">
    <location>
        <position position="70"/>
    </location>
</feature>
<keyword evidence="1" id="KW-0597">Phosphoprotein</keyword>
<dbReference type="Proteomes" id="UP000807825">
    <property type="component" value="Unassembled WGS sequence"/>
</dbReference>
<dbReference type="Gene3D" id="3.40.50.2300">
    <property type="match status" value="1"/>
</dbReference>